<dbReference type="GO" id="GO:0007018">
    <property type="term" value="P:microtubule-based movement"/>
    <property type="evidence" value="ECO:0007669"/>
    <property type="project" value="TreeGrafter"/>
</dbReference>
<dbReference type="GO" id="GO:0005868">
    <property type="term" value="C:cytoplasmic dynein complex"/>
    <property type="evidence" value="ECO:0007669"/>
    <property type="project" value="TreeGrafter"/>
</dbReference>
<dbReference type="GO" id="GO:0005737">
    <property type="term" value="C:cytoplasm"/>
    <property type="evidence" value="ECO:0007669"/>
    <property type="project" value="TreeGrafter"/>
</dbReference>
<dbReference type="Pfam" id="PF03645">
    <property type="entry name" value="Tctex-1"/>
    <property type="match status" value="1"/>
</dbReference>
<feature type="transmembrane region" description="Helical" evidence="2">
    <location>
        <begin position="89"/>
        <end position="110"/>
    </location>
</feature>
<evidence type="ECO:0000313" key="4">
    <source>
        <dbReference type="Proteomes" id="UP001378592"/>
    </source>
</evidence>
<dbReference type="AlphaFoldDB" id="A0AAN9W2D8"/>
<dbReference type="InterPro" id="IPR038586">
    <property type="entry name" value="Tctex-1-like_sf"/>
</dbReference>
<evidence type="ECO:0008006" key="5">
    <source>
        <dbReference type="Google" id="ProtNLM"/>
    </source>
</evidence>
<evidence type="ECO:0000256" key="2">
    <source>
        <dbReference type="SAM" id="Phobius"/>
    </source>
</evidence>
<accession>A0AAN9W2D8</accession>
<comment type="similarity">
    <text evidence="1">Belongs to the dynein light chain Tctex-type family.</text>
</comment>
<sequence>MDSKHPFKSWQVYKILRDTLENEAGFKKTYDPIAAAKRTLNLAKDIRSAIKALNYDRYKFCVKVDIGQKWDQGACSMARFMWDVEKDDFAYYTCENSYFFIIATVFAFYFD</sequence>
<protein>
    <recommendedName>
        <fullName evidence="5">Dynein light chain</fullName>
    </recommendedName>
</protein>
<dbReference type="Gene3D" id="3.30.1140.40">
    <property type="entry name" value="Tctex-1"/>
    <property type="match status" value="1"/>
</dbReference>
<dbReference type="CDD" id="cd21451">
    <property type="entry name" value="DLC-like_TCTEX1D"/>
    <property type="match status" value="1"/>
</dbReference>
<organism evidence="3 4">
    <name type="scientific">Gryllus longicercus</name>
    <dbReference type="NCBI Taxonomy" id="2509291"/>
    <lineage>
        <taxon>Eukaryota</taxon>
        <taxon>Metazoa</taxon>
        <taxon>Ecdysozoa</taxon>
        <taxon>Arthropoda</taxon>
        <taxon>Hexapoda</taxon>
        <taxon>Insecta</taxon>
        <taxon>Pterygota</taxon>
        <taxon>Neoptera</taxon>
        <taxon>Polyneoptera</taxon>
        <taxon>Orthoptera</taxon>
        <taxon>Ensifera</taxon>
        <taxon>Gryllidea</taxon>
        <taxon>Grylloidea</taxon>
        <taxon>Gryllidae</taxon>
        <taxon>Gryllinae</taxon>
        <taxon>Gryllus</taxon>
    </lineage>
</organism>
<dbReference type="GO" id="GO:0045505">
    <property type="term" value="F:dynein intermediate chain binding"/>
    <property type="evidence" value="ECO:0007669"/>
    <property type="project" value="TreeGrafter"/>
</dbReference>
<keyword evidence="2" id="KW-1133">Transmembrane helix</keyword>
<evidence type="ECO:0000313" key="3">
    <source>
        <dbReference type="EMBL" id="KAK7872437.1"/>
    </source>
</evidence>
<dbReference type="PANTHER" id="PTHR21255">
    <property type="entry name" value="T-COMPLEX-ASSOCIATED-TESTIS-EXPRESSED 1/ DYNEIN LIGHT CHAIN"/>
    <property type="match status" value="1"/>
</dbReference>
<gene>
    <name evidence="3" type="ORF">R5R35_007040</name>
</gene>
<dbReference type="EMBL" id="JAZDUA010000025">
    <property type="protein sequence ID" value="KAK7872437.1"/>
    <property type="molecule type" value="Genomic_DNA"/>
</dbReference>
<comment type="caution">
    <text evidence="3">The sequence shown here is derived from an EMBL/GenBank/DDBJ whole genome shotgun (WGS) entry which is preliminary data.</text>
</comment>
<dbReference type="Proteomes" id="UP001378592">
    <property type="component" value="Unassembled WGS sequence"/>
</dbReference>
<proteinExistence type="inferred from homology"/>
<evidence type="ECO:0000256" key="1">
    <source>
        <dbReference type="ARBA" id="ARBA00005361"/>
    </source>
</evidence>
<dbReference type="PANTHER" id="PTHR21255:SF69">
    <property type="entry name" value="AT23443P"/>
    <property type="match status" value="1"/>
</dbReference>
<keyword evidence="4" id="KW-1185">Reference proteome</keyword>
<reference evidence="3 4" key="1">
    <citation type="submission" date="2024-03" db="EMBL/GenBank/DDBJ databases">
        <title>The genome assembly and annotation of the cricket Gryllus longicercus Weissman &amp; Gray.</title>
        <authorList>
            <person name="Szrajer S."/>
            <person name="Gray D."/>
            <person name="Ylla G."/>
        </authorList>
    </citation>
    <scope>NUCLEOTIDE SEQUENCE [LARGE SCALE GENOMIC DNA]</scope>
    <source>
        <strain evidence="3">DAG 2021-001</strain>
        <tissue evidence="3">Whole body minus gut</tissue>
    </source>
</reference>
<dbReference type="InterPro" id="IPR005334">
    <property type="entry name" value="Tctex-1-like"/>
</dbReference>
<keyword evidence="2" id="KW-0812">Transmembrane</keyword>
<name>A0AAN9W2D8_9ORTH</name>
<keyword evidence="2" id="KW-0472">Membrane</keyword>